<comment type="caution">
    <text evidence="2">The sequence shown here is derived from an EMBL/GenBank/DDBJ whole genome shotgun (WGS) entry which is preliminary data.</text>
</comment>
<dbReference type="GO" id="GO:0006974">
    <property type="term" value="P:DNA damage response"/>
    <property type="evidence" value="ECO:0007669"/>
    <property type="project" value="TreeGrafter"/>
</dbReference>
<accession>A0A1F8E955</accession>
<organism evidence="2 3">
    <name type="scientific">Candidatus Yanofskybacteria bacterium RIFCSPHIGHO2_01_FULL_39_8b</name>
    <dbReference type="NCBI Taxonomy" id="1802659"/>
    <lineage>
        <taxon>Bacteria</taxon>
        <taxon>Candidatus Yanofskyibacteriota</taxon>
    </lineage>
</organism>
<dbReference type="InterPro" id="IPR007497">
    <property type="entry name" value="SIMPL/DUF541"/>
</dbReference>
<evidence type="ECO:0000256" key="1">
    <source>
        <dbReference type="SAM" id="Phobius"/>
    </source>
</evidence>
<dbReference type="AlphaFoldDB" id="A0A1F8E955"/>
<dbReference type="EMBL" id="MGIZ01000052">
    <property type="protein sequence ID" value="OGM97421.1"/>
    <property type="molecule type" value="Genomic_DNA"/>
</dbReference>
<dbReference type="InterPro" id="IPR052022">
    <property type="entry name" value="26kDa_periplasmic_antigen"/>
</dbReference>
<name>A0A1F8E955_9BACT</name>
<reference evidence="2 3" key="1">
    <citation type="journal article" date="2016" name="Nat. Commun.">
        <title>Thousands of microbial genomes shed light on interconnected biogeochemical processes in an aquifer system.</title>
        <authorList>
            <person name="Anantharaman K."/>
            <person name="Brown C.T."/>
            <person name="Hug L.A."/>
            <person name="Sharon I."/>
            <person name="Castelle C.J."/>
            <person name="Probst A.J."/>
            <person name="Thomas B.C."/>
            <person name="Singh A."/>
            <person name="Wilkins M.J."/>
            <person name="Karaoz U."/>
            <person name="Brodie E.L."/>
            <person name="Williams K.H."/>
            <person name="Hubbard S.S."/>
            <person name="Banfield J.F."/>
        </authorList>
    </citation>
    <scope>NUCLEOTIDE SEQUENCE [LARGE SCALE GENOMIC DNA]</scope>
</reference>
<feature type="transmembrane region" description="Helical" evidence="1">
    <location>
        <begin position="7"/>
        <end position="27"/>
    </location>
</feature>
<protein>
    <recommendedName>
        <fullName evidence="4">SIMPL domain-containing protein</fullName>
    </recommendedName>
</protein>
<evidence type="ECO:0000313" key="2">
    <source>
        <dbReference type="EMBL" id="OGM97421.1"/>
    </source>
</evidence>
<evidence type="ECO:0008006" key="4">
    <source>
        <dbReference type="Google" id="ProtNLM"/>
    </source>
</evidence>
<keyword evidence="1" id="KW-0472">Membrane</keyword>
<gene>
    <name evidence="2" type="ORF">A2817_00710</name>
</gene>
<keyword evidence="1" id="KW-0812">Transmembrane</keyword>
<dbReference type="PANTHER" id="PTHR34387">
    <property type="entry name" value="SLR1258 PROTEIN"/>
    <property type="match status" value="1"/>
</dbReference>
<dbReference type="Proteomes" id="UP000177594">
    <property type="component" value="Unassembled WGS sequence"/>
</dbReference>
<keyword evidence="1" id="KW-1133">Transmembrane helix</keyword>
<dbReference type="Pfam" id="PF04402">
    <property type="entry name" value="SIMPL"/>
    <property type="match status" value="1"/>
</dbReference>
<dbReference type="Gene3D" id="3.30.110.170">
    <property type="entry name" value="Protein of unknown function (DUF541), domain 1"/>
    <property type="match status" value="1"/>
</dbReference>
<dbReference type="PANTHER" id="PTHR34387:SF2">
    <property type="entry name" value="SLR1258 PROTEIN"/>
    <property type="match status" value="1"/>
</dbReference>
<sequence length="265" mass="29042">MNNNYKYLIWAGTATLAILSVFLLVNIQKMADTATTTNTVSFSGEGKIFAVPDIAVVSFSILTEAKTSKAAQDSNSTKSKTVVDFLKSQKIEEKDIKTTGYNIYPQYSYPRPVPLPLGIEVQNAPDQSYPQYYDSNPKITGYQVIQSFEVKVRDLEKVSAVLDGLVSAGANQVNNLGFRIDDEEKLKDQAREIAIKDAKEKANTLKKQIGIRLGKIVNYQEGGYYPPIYFKAEAMDSGGGGSGGPSVPTGENEIVINVTITYQIK</sequence>
<dbReference type="Gene3D" id="3.30.70.2970">
    <property type="entry name" value="Protein of unknown function (DUF541), domain 2"/>
    <property type="match status" value="1"/>
</dbReference>
<evidence type="ECO:0000313" key="3">
    <source>
        <dbReference type="Proteomes" id="UP000177594"/>
    </source>
</evidence>
<proteinExistence type="predicted"/>